<reference evidence="2" key="1">
    <citation type="submission" date="2014-12" db="EMBL/GenBank/DDBJ databases">
        <title>Genome Sequence of Valsa Canker Pathogens Uncovers a Specific Adaption of Colonization on Woody Bark.</title>
        <authorList>
            <person name="Yin Z."/>
            <person name="Liu H."/>
            <person name="Gao X."/>
            <person name="Li Z."/>
            <person name="Song N."/>
            <person name="Ke X."/>
            <person name="Dai Q."/>
            <person name="Wu Y."/>
            <person name="Sun Y."/>
            <person name="Xu J.-R."/>
            <person name="Kang Z.K."/>
            <person name="Wang L."/>
            <person name="Huang L."/>
        </authorList>
    </citation>
    <scope>NUCLEOTIDE SEQUENCE [LARGE SCALE GENOMIC DNA]</scope>
    <source>
        <strain evidence="2">03-8</strain>
    </source>
</reference>
<evidence type="ECO:0000313" key="2">
    <source>
        <dbReference type="EMBL" id="KUI71288.1"/>
    </source>
</evidence>
<sequence length="439" mass="49316">MATAQKVYIDPQNVGLLGRTHHVFFNDDGFHNHASEQVSASPATMINISLQIVHQILTLYSTGANASHLQKGFDDNTGYQKPPMPSHQRVVEDLQTWDHASKYLGKEQYYPDFLAFFQQEISNKGWEAVVSEYLFAGTEAADDLLVRLHGGIIHPLIQLMFGMEWKQPAVVAEALAQTCVHKDDLKELLYAAEKKASEANGGEGASMPSIVSLLKETHDELGLAKVSSGNRLWDWMRKGAPGEALRIISKVKVRPEEVEEKTAEMFDAVVFAAAGASFHPTKLNKFSFYLMHFVNVSPFYLTVNSQPWIPVETKARLLEWKIRLDLFHYATIGAPDLSLEQIKAYKPKDSATVSVSEFLSEFHPKDDDGHAVKLARAAAICQETSKEYEDRDWMLIKGDDTWAKVYHLILDSVEGSGPKWVWCQGLDEAWKDIPDKPKL</sequence>
<proteinExistence type="predicted"/>
<name>A0A194W5C8_CYTMA</name>
<evidence type="ECO:0000313" key="3">
    <source>
        <dbReference type="Proteomes" id="UP000078559"/>
    </source>
</evidence>
<dbReference type="GO" id="GO:0016491">
    <property type="term" value="F:oxidoreductase activity"/>
    <property type="evidence" value="ECO:0007669"/>
    <property type="project" value="UniProtKB-KW"/>
</dbReference>
<accession>A0A194W5C8</accession>
<evidence type="ECO:0000256" key="1">
    <source>
        <dbReference type="ARBA" id="ARBA00023002"/>
    </source>
</evidence>
<keyword evidence="1" id="KW-0560">Oxidoreductase</keyword>
<dbReference type="EMBL" id="CM003104">
    <property type="protein sequence ID" value="KUI71288.1"/>
    <property type="molecule type" value="Genomic_DNA"/>
</dbReference>
<dbReference type="PANTHER" id="PTHR35870:SF1">
    <property type="entry name" value="PROTEIN, PUTATIVE (AFU_ORTHOLOGUE AFUA_5G03330)-RELATED"/>
    <property type="match status" value="1"/>
</dbReference>
<dbReference type="Proteomes" id="UP000078559">
    <property type="component" value="Chromosome 7"/>
</dbReference>
<dbReference type="PANTHER" id="PTHR35870">
    <property type="entry name" value="PROTEIN, PUTATIVE (AFU_ORTHOLOGUE AFUA_5G03330)-RELATED"/>
    <property type="match status" value="1"/>
</dbReference>
<dbReference type="OrthoDB" id="10004862at2759"/>
<dbReference type="AlphaFoldDB" id="A0A194W5C8"/>
<dbReference type="InterPro" id="IPR025337">
    <property type="entry name" value="Questin_oxidase-like"/>
</dbReference>
<organism evidence="2 3">
    <name type="scientific">Cytospora mali</name>
    <name type="common">Apple Valsa canker fungus</name>
    <name type="synonym">Valsa mali</name>
    <dbReference type="NCBI Taxonomy" id="578113"/>
    <lineage>
        <taxon>Eukaryota</taxon>
        <taxon>Fungi</taxon>
        <taxon>Dikarya</taxon>
        <taxon>Ascomycota</taxon>
        <taxon>Pezizomycotina</taxon>
        <taxon>Sordariomycetes</taxon>
        <taxon>Sordariomycetidae</taxon>
        <taxon>Diaporthales</taxon>
        <taxon>Cytosporaceae</taxon>
        <taxon>Cytospora</taxon>
    </lineage>
</organism>
<dbReference type="SMR" id="A0A194W5C8"/>
<protein>
    <submittedName>
        <fullName evidence="2">Oxidoreductase AflY</fullName>
    </submittedName>
</protein>
<gene>
    <name evidence="2" type="ORF">VM1G_06932</name>
</gene>
<keyword evidence="3" id="KW-1185">Reference proteome</keyword>
<dbReference type="Pfam" id="PF14027">
    <property type="entry name" value="Questin_oxidase"/>
    <property type="match status" value="1"/>
</dbReference>